<evidence type="ECO:0000313" key="1">
    <source>
        <dbReference type="EMBL" id="KAH9831679.1"/>
    </source>
</evidence>
<gene>
    <name evidence="1" type="ORF">C8Q71DRAFT_715162</name>
</gene>
<dbReference type="EMBL" id="JADCUA010000025">
    <property type="protein sequence ID" value="KAH9831679.1"/>
    <property type="molecule type" value="Genomic_DNA"/>
</dbReference>
<protein>
    <recommendedName>
        <fullName evidence="3">SWIM-type domain-containing protein</fullName>
    </recommendedName>
</protein>
<reference evidence="1 2" key="1">
    <citation type="journal article" date="2021" name="Environ. Microbiol.">
        <title>Gene family expansions and transcriptome signatures uncover fungal adaptations to wood decay.</title>
        <authorList>
            <person name="Hage H."/>
            <person name="Miyauchi S."/>
            <person name="Viragh M."/>
            <person name="Drula E."/>
            <person name="Min B."/>
            <person name="Chaduli D."/>
            <person name="Navarro D."/>
            <person name="Favel A."/>
            <person name="Norest M."/>
            <person name="Lesage-Meessen L."/>
            <person name="Balint B."/>
            <person name="Merenyi Z."/>
            <person name="de Eugenio L."/>
            <person name="Morin E."/>
            <person name="Martinez A.T."/>
            <person name="Baldrian P."/>
            <person name="Stursova M."/>
            <person name="Martinez M.J."/>
            <person name="Novotny C."/>
            <person name="Magnuson J.K."/>
            <person name="Spatafora J.W."/>
            <person name="Maurice S."/>
            <person name="Pangilinan J."/>
            <person name="Andreopoulos W."/>
            <person name="LaButti K."/>
            <person name="Hundley H."/>
            <person name="Na H."/>
            <person name="Kuo A."/>
            <person name="Barry K."/>
            <person name="Lipzen A."/>
            <person name="Henrissat B."/>
            <person name="Riley R."/>
            <person name="Ahrendt S."/>
            <person name="Nagy L.G."/>
            <person name="Grigoriev I.V."/>
            <person name="Martin F."/>
            <person name="Rosso M.N."/>
        </authorList>
    </citation>
    <scope>NUCLEOTIDE SEQUENCE [LARGE SCALE GENOMIC DNA]</scope>
    <source>
        <strain evidence="1 2">CIRM-BRFM 1785</strain>
    </source>
</reference>
<organism evidence="1 2">
    <name type="scientific">Rhodofomes roseus</name>
    <dbReference type="NCBI Taxonomy" id="34475"/>
    <lineage>
        <taxon>Eukaryota</taxon>
        <taxon>Fungi</taxon>
        <taxon>Dikarya</taxon>
        <taxon>Basidiomycota</taxon>
        <taxon>Agaricomycotina</taxon>
        <taxon>Agaricomycetes</taxon>
        <taxon>Polyporales</taxon>
        <taxon>Rhodofomes</taxon>
    </lineage>
</organism>
<dbReference type="RefSeq" id="XP_047774793.1">
    <property type="nucleotide sequence ID" value="XM_047921023.1"/>
</dbReference>
<sequence>MISIAKKHRTQLEALRVDSDTKTLLPTWYHIGATKALKRLNNSEISKCLRHTHGVSLIVDLLEVTKTTCGNKPSPDNSLANNTCTCTECQAMRANGCRHPGSCKLGAFRILSEILPKWNPLVPNVQDGLTLTMRRMKQNEKAVLSEGDRLTFDPSITSRGGLSELFRVFVDQSTIDHPPSVRTKTGRQVTEEAMDIY</sequence>
<name>A0ABQ8K4S1_9APHY</name>
<evidence type="ECO:0008006" key="3">
    <source>
        <dbReference type="Google" id="ProtNLM"/>
    </source>
</evidence>
<evidence type="ECO:0000313" key="2">
    <source>
        <dbReference type="Proteomes" id="UP000814176"/>
    </source>
</evidence>
<keyword evidence="2" id="KW-1185">Reference proteome</keyword>
<proteinExistence type="predicted"/>
<dbReference type="Proteomes" id="UP000814176">
    <property type="component" value="Unassembled WGS sequence"/>
</dbReference>
<feature type="non-terminal residue" evidence="1">
    <location>
        <position position="197"/>
    </location>
</feature>
<accession>A0ABQ8K4S1</accession>
<comment type="caution">
    <text evidence="1">The sequence shown here is derived from an EMBL/GenBank/DDBJ whole genome shotgun (WGS) entry which is preliminary data.</text>
</comment>
<dbReference type="GeneID" id="72001755"/>